<proteinExistence type="predicted"/>
<keyword evidence="1" id="KW-0175">Coiled coil</keyword>
<reference evidence="2 3" key="1">
    <citation type="submission" date="2020-06" db="EMBL/GenBank/DDBJ databases">
        <authorList>
            <person name="Li R."/>
            <person name="Bekaert M."/>
        </authorList>
    </citation>
    <scope>NUCLEOTIDE SEQUENCE [LARGE SCALE GENOMIC DNA]</scope>
    <source>
        <strain evidence="3">wild</strain>
    </source>
</reference>
<organism evidence="2 3">
    <name type="scientific">Mytilus coruscus</name>
    <name type="common">Sea mussel</name>
    <dbReference type="NCBI Taxonomy" id="42192"/>
    <lineage>
        <taxon>Eukaryota</taxon>
        <taxon>Metazoa</taxon>
        <taxon>Spiralia</taxon>
        <taxon>Lophotrochozoa</taxon>
        <taxon>Mollusca</taxon>
        <taxon>Bivalvia</taxon>
        <taxon>Autobranchia</taxon>
        <taxon>Pteriomorphia</taxon>
        <taxon>Mytilida</taxon>
        <taxon>Mytiloidea</taxon>
        <taxon>Mytilidae</taxon>
        <taxon>Mytilinae</taxon>
        <taxon>Mytilus</taxon>
    </lineage>
</organism>
<accession>A0A6J8CKD4</accession>
<keyword evidence="3" id="KW-1185">Reference proteome</keyword>
<evidence type="ECO:0000313" key="2">
    <source>
        <dbReference type="EMBL" id="CAC5395749.1"/>
    </source>
</evidence>
<gene>
    <name evidence="2" type="ORF">MCOR_30387</name>
</gene>
<dbReference type="OrthoDB" id="6091153at2759"/>
<evidence type="ECO:0000313" key="3">
    <source>
        <dbReference type="Proteomes" id="UP000507470"/>
    </source>
</evidence>
<evidence type="ECO:0000256" key="1">
    <source>
        <dbReference type="SAM" id="Coils"/>
    </source>
</evidence>
<dbReference type="Proteomes" id="UP000507470">
    <property type="component" value="Unassembled WGS sequence"/>
</dbReference>
<feature type="coiled-coil region" evidence="1">
    <location>
        <begin position="171"/>
        <end position="198"/>
    </location>
</feature>
<dbReference type="AlphaFoldDB" id="A0A6J8CKD4"/>
<sequence length="212" mass="24168">MRLVMDHCMSDFTNRMQEMFSNFETRLVSTISSRPSENSSRDVISSPKITRGMADISNNSNLVDNDRSNGKYELSCKIKLKIYDGNDDLEEYLTQFNLLAELHNWSSKTKALLLVSKVRLRLREVGPKSINGAENIAVRLEALRVADRQKGRNVRTAETETVQDHGLKRKINEINQGIESLTSEIVNIKNQMVSNSEENIITEEIRIVPIEI</sequence>
<protein>
    <submittedName>
        <fullName evidence="2">Uncharacterized protein</fullName>
    </submittedName>
</protein>
<name>A0A6J8CKD4_MYTCO</name>
<dbReference type="EMBL" id="CACVKT020005565">
    <property type="protein sequence ID" value="CAC5395749.1"/>
    <property type="molecule type" value="Genomic_DNA"/>
</dbReference>